<organism evidence="2 3">
    <name type="scientific">Colwellia demingiae</name>
    <dbReference type="NCBI Taxonomy" id="89401"/>
    <lineage>
        <taxon>Bacteria</taxon>
        <taxon>Pseudomonadati</taxon>
        <taxon>Pseudomonadota</taxon>
        <taxon>Gammaproteobacteria</taxon>
        <taxon>Alteromonadales</taxon>
        <taxon>Colwelliaceae</taxon>
        <taxon>Colwellia</taxon>
    </lineage>
</organism>
<evidence type="ECO:0000313" key="3">
    <source>
        <dbReference type="Proteomes" id="UP000321822"/>
    </source>
</evidence>
<proteinExistence type="predicted"/>
<comment type="caution">
    <text evidence="2">The sequence shown here is derived from an EMBL/GenBank/DDBJ whole genome shotgun (WGS) entry which is preliminary data.</text>
</comment>
<dbReference type="SUPFAM" id="SSF63411">
    <property type="entry name" value="LuxS/MPP-like metallohydrolase"/>
    <property type="match status" value="1"/>
</dbReference>
<dbReference type="Proteomes" id="UP000321822">
    <property type="component" value="Unassembled WGS sequence"/>
</dbReference>
<dbReference type="AlphaFoldDB" id="A0A5C6QDI7"/>
<name>A0A5C6QDI7_9GAMM</name>
<evidence type="ECO:0000313" key="2">
    <source>
        <dbReference type="EMBL" id="TWX66727.1"/>
    </source>
</evidence>
<keyword evidence="3" id="KW-1185">Reference proteome</keyword>
<dbReference type="Pfam" id="PF00675">
    <property type="entry name" value="Peptidase_M16"/>
    <property type="match status" value="1"/>
</dbReference>
<protein>
    <submittedName>
        <fullName evidence="2">Insulinase family protein</fullName>
    </submittedName>
</protein>
<feature type="domain" description="Peptidase M16 N-terminal" evidence="1">
    <location>
        <begin position="38"/>
        <end position="90"/>
    </location>
</feature>
<dbReference type="InterPro" id="IPR011765">
    <property type="entry name" value="Pept_M16_N"/>
</dbReference>
<accession>A0A5C6QDI7</accession>
<dbReference type="Gene3D" id="3.30.830.10">
    <property type="entry name" value="Metalloenzyme, LuxS/M16 peptidase-like"/>
    <property type="match status" value="1"/>
</dbReference>
<sequence length="590" mass="67320">MTSSGQIKRHPNGLQHQNINDNRGFSALIVVNTPALDDSGVSHAVEHLVFRRSKAFNHAESLFQLTALTDLSINASTHYNVTYYHCHSQCLQTCLLGLNYLFNGLLAPEFVTQDLAHEIYHDDCYGVINRELTPQQGQANQQRVIDRSDTSAQRCYQYGGDLELISTLTLSDITRYHAQYYQAKKMYLVTGNIEPTLIDSLLESINDTTKNDVPYCPKVLPKAYFLEDEHYEINHFETDHFEAKKQLFRWYIDEEFFAYFTNNYKSLSHLIESYDALLISPQYNLNNKQQFALDIIAPMHCSETVLSQALASFLLKNPEDKSIRKKEKPNKFSPEIIRLFNYYQRLIRDLESDLASNLNKELNQGLNQNLTKKQSLYSNKQTTLVLGHGSVYPLKKQPLIKQQQTKKPIPLLPVANLLLIQLSQHLSEGKHQQSEYKHRPLPAVLSPLLIQAQQQLIQHQEKIAEVFDPNHCLILININDTEQNLAILTSFILNAYPTFIASRTQGHCYAIASQYLIDSHHLAFYSAFDVAPCVRFLAINESLKSLSKDLQFIAATLPLAKSKLKSVDLDDVTDNSVAEFISKHMLANDA</sequence>
<dbReference type="OrthoDB" id="9762027at2"/>
<dbReference type="InterPro" id="IPR011249">
    <property type="entry name" value="Metalloenz_LuxS/M16"/>
</dbReference>
<dbReference type="PANTHER" id="PTHR43016">
    <property type="entry name" value="PRESEQUENCE PROTEASE"/>
    <property type="match status" value="1"/>
</dbReference>
<dbReference type="GO" id="GO:0046872">
    <property type="term" value="F:metal ion binding"/>
    <property type="evidence" value="ECO:0007669"/>
    <property type="project" value="InterPro"/>
</dbReference>
<reference evidence="2 3" key="1">
    <citation type="submission" date="2019-07" db="EMBL/GenBank/DDBJ databases">
        <title>Genomes of sea-ice associated Colwellia species.</title>
        <authorList>
            <person name="Bowman J.P."/>
        </authorList>
    </citation>
    <scope>NUCLEOTIDE SEQUENCE [LARGE SCALE GENOMIC DNA]</scope>
    <source>
        <strain evidence="2 3">ACAM 459</strain>
    </source>
</reference>
<dbReference type="PANTHER" id="PTHR43016:SF16">
    <property type="entry name" value="METALLOPROTEASE, PUTATIVE (AFU_ORTHOLOGUE AFUA_4G07610)-RELATED"/>
    <property type="match status" value="1"/>
</dbReference>
<gene>
    <name evidence="2" type="ORF">ESZ36_14265</name>
</gene>
<dbReference type="EMBL" id="VOLT01000007">
    <property type="protein sequence ID" value="TWX66727.1"/>
    <property type="molecule type" value="Genomic_DNA"/>
</dbReference>
<evidence type="ECO:0000259" key="1">
    <source>
        <dbReference type="Pfam" id="PF00675"/>
    </source>
</evidence>
<dbReference type="RefSeq" id="WP_146789133.1">
    <property type="nucleotide sequence ID" value="NZ_VOLT01000007.1"/>
</dbReference>